<reference evidence="2" key="1">
    <citation type="journal article" date="2022" name="Arch. Microbiol.">
        <title>Bacteroides muris sp. nov. isolated from the cecum of wild-derived house mice.</title>
        <authorList>
            <person name="Fokt H."/>
            <person name="Unni R."/>
            <person name="Repnik U."/>
            <person name="Schmitz R.A."/>
            <person name="Bramkamp M."/>
            <person name="Baines J.F."/>
            <person name="Unterweger D."/>
        </authorList>
    </citation>
    <scope>NUCLEOTIDE SEQUENCE</scope>
    <source>
        <strain evidence="2">KH365_2</strain>
    </source>
</reference>
<protein>
    <recommendedName>
        <fullName evidence="4">Ig-like domain-containing protein</fullName>
    </recommendedName>
</protein>
<dbReference type="SUPFAM" id="SSF48726">
    <property type="entry name" value="Immunoglobulin"/>
    <property type="match status" value="1"/>
</dbReference>
<comment type="caution">
    <text evidence="2">The sequence shown here is derived from an EMBL/GenBank/DDBJ whole genome shotgun (WGS) entry which is preliminary data.</text>
</comment>
<accession>A0A9X2NR93</accession>
<proteinExistence type="predicted"/>
<name>A0A9X2NR93_9BACE</name>
<evidence type="ECO:0000256" key="1">
    <source>
        <dbReference type="SAM" id="SignalP"/>
    </source>
</evidence>
<feature type="chain" id="PRO_5040992543" description="Ig-like domain-containing protein" evidence="1">
    <location>
        <begin position="18"/>
        <end position="113"/>
    </location>
</feature>
<keyword evidence="1" id="KW-0732">Signal</keyword>
<evidence type="ECO:0000313" key="2">
    <source>
        <dbReference type="EMBL" id="MCR6503739.1"/>
    </source>
</evidence>
<organism evidence="2 3">
    <name type="scientific">Bacteroides muris</name>
    <name type="common">ex Fokt et al. 2023</name>
    <dbReference type="NCBI Taxonomy" id="2937417"/>
    <lineage>
        <taxon>Bacteria</taxon>
        <taxon>Pseudomonadati</taxon>
        <taxon>Bacteroidota</taxon>
        <taxon>Bacteroidia</taxon>
        <taxon>Bacteroidales</taxon>
        <taxon>Bacteroidaceae</taxon>
        <taxon>Bacteroides</taxon>
    </lineage>
</organism>
<reference evidence="2" key="2">
    <citation type="submission" date="2022-04" db="EMBL/GenBank/DDBJ databases">
        <authorList>
            <person name="Fokt H."/>
            <person name="Baines J."/>
        </authorList>
    </citation>
    <scope>NUCLEOTIDE SEQUENCE</scope>
    <source>
        <strain evidence="2">KH365_2</strain>
    </source>
</reference>
<keyword evidence="3" id="KW-1185">Reference proteome</keyword>
<evidence type="ECO:0000313" key="3">
    <source>
        <dbReference type="Proteomes" id="UP001143192"/>
    </source>
</evidence>
<dbReference type="EMBL" id="JAMZED010000005">
    <property type="protein sequence ID" value="MCR6503739.1"/>
    <property type="molecule type" value="Genomic_DNA"/>
</dbReference>
<dbReference type="RefSeq" id="WP_257930752.1">
    <property type="nucleotide sequence ID" value="NZ_JAMZED010000005.1"/>
</dbReference>
<sequence>MKILLVSIMLSILSAMNSTTNSVSINGNIDPLPGQSVTMTVSPDDASYTYVWDCEGNWESQERRFDFSYSGNQITITPKEMKVQMLGLHCTVYDENGNTVGGDYVEIIWYWRN</sequence>
<dbReference type="InterPro" id="IPR036179">
    <property type="entry name" value="Ig-like_dom_sf"/>
</dbReference>
<evidence type="ECO:0008006" key="4">
    <source>
        <dbReference type="Google" id="ProtNLM"/>
    </source>
</evidence>
<dbReference type="AlphaFoldDB" id="A0A9X2NR93"/>
<gene>
    <name evidence="2" type="ORF">M1B79_03375</name>
</gene>
<feature type="signal peptide" evidence="1">
    <location>
        <begin position="1"/>
        <end position="17"/>
    </location>
</feature>
<dbReference type="Proteomes" id="UP001143192">
    <property type="component" value="Unassembled WGS sequence"/>
</dbReference>